<evidence type="ECO:0000256" key="1">
    <source>
        <dbReference type="SAM" id="MobiDB-lite"/>
    </source>
</evidence>
<feature type="compositionally biased region" description="Basic and acidic residues" evidence="1">
    <location>
        <begin position="36"/>
        <end position="47"/>
    </location>
</feature>
<organism evidence="2">
    <name type="scientific">marine sediment metagenome</name>
    <dbReference type="NCBI Taxonomy" id="412755"/>
    <lineage>
        <taxon>unclassified sequences</taxon>
        <taxon>metagenomes</taxon>
        <taxon>ecological metagenomes</taxon>
    </lineage>
</organism>
<feature type="region of interest" description="Disordered" evidence="1">
    <location>
        <begin position="18"/>
        <end position="47"/>
    </location>
</feature>
<sequence length="47" mass="5230">MNVNSILTKDYERNDIFAVPENKANSNPNKPNLPEGKIDAKSVVTKD</sequence>
<gene>
    <name evidence="2" type="ORF">S01H4_57593</name>
</gene>
<evidence type="ECO:0000313" key="2">
    <source>
        <dbReference type="EMBL" id="GAH08397.1"/>
    </source>
</evidence>
<dbReference type="EMBL" id="BART01033536">
    <property type="protein sequence ID" value="GAH08397.1"/>
    <property type="molecule type" value="Genomic_DNA"/>
</dbReference>
<feature type="non-terminal residue" evidence="2">
    <location>
        <position position="47"/>
    </location>
</feature>
<proteinExistence type="predicted"/>
<dbReference type="AlphaFoldDB" id="X1CKZ0"/>
<protein>
    <submittedName>
        <fullName evidence="2">Uncharacterized protein</fullName>
    </submittedName>
</protein>
<reference evidence="2" key="1">
    <citation type="journal article" date="2014" name="Front. Microbiol.">
        <title>High frequency of phylogenetically diverse reductive dehalogenase-homologous genes in deep subseafloor sedimentary metagenomes.</title>
        <authorList>
            <person name="Kawai M."/>
            <person name="Futagami T."/>
            <person name="Toyoda A."/>
            <person name="Takaki Y."/>
            <person name="Nishi S."/>
            <person name="Hori S."/>
            <person name="Arai W."/>
            <person name="Tsubouchi T."/>
            <person name="Morono Y."/>
            <person name="Uchiyama I."/>
            <person name="Ito T."/>
            <person name="Fujiyama A."/>
            <person name="Inagaki F."/>
            <person name="Takami H."/>
        </authorList>
    </citation>
    <scope>NUCLEOTIDE SEQUENCE</scope>
    <source>
        <strain evidence="2">Expedition CK06-06</strain>
    </source>
</reference>
<comment type="caution">
    <text evidence="2">The sequence shown here is derived from an EMBL/GenBank/DDBJ whole genome shotgun (WGS) entry which is preliminary data.</text>
</comment>
<name>X1CKZ0_9ZZZZ</name>
<accession>X1CKZ0</accession>